<feature type="non-terminal residue" evidence="1">
    <location>
        <position position="1"/>
    </location>
</feature>
<keyword evidence="2" id="KW-1185">Reference proteome</keyword>
<reference evidence="1" key="1">
    <citation type="submission" date="2021-02" db="EMBL/GenBank/DDBJ databases">
        <authorList>
            <person name="Nowell W R."/>
        </authorList>
    </citation>
    <scope>NUCLEOTIDE SEQUENCE</scope>
    <source>
        <strain evidence="1">Ploen Becks lab</strain>
    </source>
</reference>
<protein>
    <submittedName>
        <fullName evidence="1">Uncharacterized protein</fullName>
    </submittedName>
</protein>
<organism evidence="1 2">
    <name type="scientific">Brachionus calyciflorus</name>
    <dbReference type="NCBI Taxonomy" id="104777"/>
    <lineage>
        <taxon>Eukaryota</taxon>
        <taxon>Metazoa</taxon>
        <taxon>Spiralia</taxon>
        <taxon>Gnathifera</taxon>
        <taxon>Rotifera</taxon>
        <taxon>Eurotatoria</taxon>
        <taxon>Monogononta</taxon>
        <taxon>Pseudotrocha</taxon>
        <taxon>Ploima</taxon>
        <taxon>Brachionidae</taxon>
        <taxon>Brachionus</taxon>
    </lineage>
</organism>
<sequence>KNKDVKNDLTQLSNYLNKFPAESTAQIISTNDMDVKAKCGEAIISQIIQNREFTENNLDVPCAPNG</sequence>
<evidence type="ECO:0000313" key="1">
    <source>
        <dbReference type="EMBL" id="CAF1075961.1"/>
    </source>
</evidence>
<dbReference type="AlphaFoldDB" id="A0A814MBY3"/>
<comment type="caution">
    <text evidence="1">The sequence shown here is derived from an EMBL/GenBank/DDBJ whole genome shotgun (WGS) entry which is preliminary data.</text>
</comment>
<accession>A0A814MBY3</accession>
<dbReference type="Proteomes" id="UP000663879">
    <property type="component" value="Unassembled WGS sequence"/>
</dbReference>
<evidence type="ECO:0000313" key="2">
    <source>
        <dbReference type="Proteomes" id="UP000663879"/>
    </source>
</evidence>
<proteinExistence type="predicted"/>
<gene>
    <name evidence="1" type="ORF">OXX778_LOCUS19963</name>
</gene>
<dbReference type="EMBL" id="CAJNOC010006352">
    <property type="protein sequence ID" value="CAF1075961.1"/>
    <property type="molecule type" value="Genomic_DNA"/>
</dbReference>
<name>A0A814MBY3_9BILA</name>